<reference evidence="1" key="1">
    <citation type="submission" date="2022-01" db="EMBL/GenBank/DDBJ databases">
        <title>Whole genome-based taxonomy of the Shewanellaceae.</title>
        <authorList>
            <person name="Martin-Rodriguez A.J."/>
        </authorList>
    </citation>
    <scope>NUCLEOTIDE SEQUENCE</scope>
    <source>
        <strain evidence="1">DSM 23803</strain>
    </source>
</reference>
<name>A0A9X1Z504_9GAMM</name>
<organism evidence="1 2">
    <name type="scientific">Shewanella algicola</name>
    <dbReference type="NCBI Taxonomy" id="640633"/>
    <lineage>
        <taxon>Bacteria</taxon>
        <taxon>Pseudomonadati</taxon>
        <taxon>Pseudomonadota</taxon>
        <taxon>Gammaproteobacteria</taxon>
        <taxon>Alteromonadales</taxon>
        <taxon>Shewanellaceae</taxon>
        <taxon>Shewanella</taxon>
    </lineage>
</organism>
<accession>A0A9X1Z504</accession>
<gene>
    <name evidence="1" type="ORF">L2749_13375</name>
</gene>
<comment type="caution">
    <text evidence="1">The sequence shown here is derived from an EMBL/GenBank/DDBJ whole genome shotgun (WGS) entry which is preliminary data.</text>
</comment>
<dbReference type="Proteomes" id="UP001139408">
    <property type="component" value="Unassembled WGS sequence"/>
</dbReference>
<dbReference type="EMBL" id="JAKILJ010000030">
    <property type="protein sequence ID" value="MCL1106236.1"/>
    <property type="molecule type" value="Genomic_DNA"/>
</dbReference>
<evidence type="ECO:0000313" key="1">
    <source>
        <dbReference type="EMBL" id="MCL1106236.1"/>
    </source>
</evidence>
<protein>
    <submittedName>
        <fullName evidence="1">Uncharacterized protein</fullName>
    </submittedName>
</protein>
<keyword evidence="2" id="KW-1185">Reference proteome</keyword>
<dbReference type="AlphaFoldDB" id="A0A9X1Z504"/>
<dbReference type="RefSeq" id="WP_188925983.1">
    <property type="nucleotide sequence ID" value="NZ_BMQI01000035.1"/>
</dbReference>
<proteinExistence type="predicted"/>
<evidence type="ECO:0000313" key="2">
    <source>
        <dbReference type="Proteomes" id="UP001139408"/>
    </source>
</evidence>
<sequence length="382" mass="43486">MDLLTRIKNLLKKQNINFETDLGDLESSNDLFQIFESLTPERFLHYDPECIDGIESYINVFKQHVDVTLGEFKPSNISVTGSIDTTVTLQFEYSEKKKKFNILQDGSSWVTDSFYDKLNNYIQKELQSKYLILPTNDQTMAVVYLPKKAANTINKHYMGMNSADDIVAFLVKGGLIEHINWEHTAPDAYNGYTSEGETIATAILKAKLPKGTPYPPNPRIDGMFEMFTQTIPVNVHLQNKKGETPYRLALTGDSVFLKKSLGEISQDCISFSKLLSRELLSINPEILKVIEPMKDSLQRAKFHSHSGFYSVLFSLEDNFIISENAFSIEGIKNTEGAFYYKVFIQKAGNGNNTILRNFSETEIEDIQALIKQYCDNTLWHES</sequence>